<feature type="transmembrane region" description="Helical" evidence="1">
    <location>
        <begin position="183"/>
        <end position="201"/>
    </location>
</feature>
<accession>A0A074V555</accession>
<dbReference type="Gene3D" id="3.10.310.50">
    <property type="match status" value="1"/>
</dbReference>
<dbReference type="PANTHER" id="PTHR30373">
    <property type="entry name" value="UPF0603 PROTEIN YGCG"/>
    <property type="match status" value="1"/>
</dbReference>
<feature type="transmembrane region" description="Helical" evidence="1">
    <location>
        <begin position="230"/>
        <end position="252"/>
    </location>
</feature>
<evidence type="ECO:0000313" key="4">
    <source>
        <dbReference type="Proteomes" id="UP000027644"/>
    </source>
</evidence>
<feature type="transmembrane region" description="Helical" evidence="1">
    <location>
        <begin position="208"/>
        <end position="224"/>
    </location>
</feature>
<evidence type="ECO:0000259" key="2">
    <source>
        <dbReference type="Pfam" id="PF04536"/>
    </source>
</evidence>
<dbReference type="Proteomes" id="UP000027644">
    <property type="component" value="Unassembled WGS sequence"/>
</dbReference>
<proteinExistence type="predicted"/>
<dbReference type="AlphaFoldDB" id="A0A074V555"/>
<sequence>MNTIRLSVHRLLGLFLGCFFAMHLLAANGLVPVPALTDPVMDTANMLQPATRAELNQQLLAFSRQHGSQIIVLTVPAISPETPFDYATRVMDSWKPGRKGIDDGVLLLLVRDEHKTFLAPGRGLEGAIPDVYAKRILDDVLRPQLQANKADGGVREAVNQLEKLINGEKLPAQQSAHQESDDSGSTIFGILLLIFIAGSFLKNIFGNTLGSAIVGFLVLSFGWYSGWSLFAAIIGAILAFIIALIFAGNIFIGGSGGGRGGSGGGRGGSGGGRGGFGGGSGGGGFSGGGGGYGGGGASGSW</sequence>
<dbReference type="InterPro" id="IPR007621">
    <property type="entry name" value="TPM_dom"/>
</dbReference>
<dbReference type="Pfam" id="PF04536">
    <property type="entry name" value="TPM_phosphatase"/>
    <property type="match status" value="1"/>
</dbReference>
<dbReference type="PANTHER" id="PTHR30373:SF2">
    <property type="entry name" value="UPF0603 PROTEIN YGCG"/>
    <property type="match status" value="1"/>
</dbReference>
<evidence type="ECO:0000256" key="1">
    <source>
        <dbReference type="SAM" id="Phobius"/>
    </source>
</evidence>
<keyword evidence="1" id="KW-1133">Transmembrane helix</keyword>
<keyword evidence="1" id="KW-0812">Transmembrane</keyword>
<comment type="caution">
    <text evidence="3">The sequence shown here is derived from an EMBL/GenBank/DDBJ whole genome shotgun (WGS) entry which is preliminary data.</text>
</comment>
<organism evidence="3 4">
    <name type="scientific">Snodgrassella alvi SCGC AB-598-J21</name>
    <dbReference type="NCBI Taxonomy" id="1385367"/>
    <lineage>
        <taxon>Bacteria</taxon>
        <taxon>Pseudomonadati</taxon>
        <taxon>Pseudomonadota</taxon>
        <taxon>Betaproteobacteria</taxon>
        <taxon>Neisseriales</taxon>
        <taxon>Neisseriaceae</taxon>
        <taxon>Snodgrassella</taxon>
    </lineage>
</organism>
<keyword evidence="1" id="KW-0472">Membrane</keyword>
<gene>
    <name evidence="3" type="ORF">SASC598J21_017090</name>
</gene>
<dbReference type="EMBL" id="AVQL01000449">
    <property type="protein sequence ID" value="KEQ00563.1"/>
    <property type="molecule type" value="Genomic_DNA"/>
</dbReference>
<reference evidence="3 4" key="1">
    <citation type="journal article" date="2014" name="PLoS Genet.">
        <title>Hidden diversity in honey bee gut symbionts detected by single-cell genomics.</title>
        <authorList>
            <person name="Engel P."/>
            <person name="Stepanauskas R."/>
            <person name="Moran N."/>
        </authorList>
    </citation>
    <scope>NUCLEOTIDE SEQUENCE [LARGE SCALE GENOMIC DNA]</scope>
    <source>
        <strain evidence="3 4">SCGC AB-598-J21</strain>
    </source>
</reference>
<evidence type="ECO:0000313" key="3">
    <source>
        <dbReference type="EMBL" id="KEQ00563.1"/>
    </source>
</evidence>
<protein>
    <submittedName>
        <fullName evidence="3">Beta-propeller domain of methanol dehydrogenase type</fullName>
    </submittedName>
</protein>
<feature type="domain" description="TPM" evidence="2">
    <location>
        <begin position="40"/>
        <end position="163"/>
    </location>
</feature>
<name>A0A074V555_9NEIS</name>